<dbReference type="PANTHER" id="PTHR22916:SF3">
    <property type="entry name" value="UDP-GLCNAC:BETAGAL BETA-1,3-N-ACETYLGLUCOSAMINYLTRANSFERASE-LIKE PROTEIN 1"/>
    <property type="match status" value="1"/>
</dbReference>
<sequence>MTKSNKPLLKNKLLTTIDDLNRELSKSIREKQLLKSQLAKSIKKLDEQTRLISNLENQIEIMLVEVTKYKDSSIYKLYSFKCKFITKFKKLLFLAWGKSLLLKLWIGQKLEPRYTLNSCSLITVVMPVYNCTWELKESIESILHQTYLNYELIIVTDGSPTETMKIVNSYKNHPKVRIFHYFKQSGNAVRGRNKGIKEAKGEYIAFQDSDDVADPQRLKLSLTYMHKYKIDVVYGGWRALVDGSRKDIDIKNGQVIYSPQCTLPLMKRSCIPCQSTVMVKRQALLDVGGLNPQIEYHEDHELWLRLLHWGYKFKSIPKILTNLRLHAGNNELNFKQEDKKWHQKALISYLTKKSLPLKIAYLLPDNGVSGGVAVVCEHVNRLLHKGYDPLIIVEGRKTDLSWFPGQAVRVVTIKEADQLENIDILVMTGWSTAYSGQRIKAQRRLYFVQSDERRFSLIDKDFVARVEATYKMDYEFMTEAKWIQKWLKEEFNKEVGYVPNGVNIDIFYSCDPLAPKPKGKFRVLLEGPIDIPYKGMTDSFAAVKDLDCEVWCVSSLGKPKSEWKCDKFLGKVPMEEMRQIYSSCDLILKMSKVEGFFGPPLEMMACGGVPIVAKVSGFDEYIKDGENALVIDSGDIEGANKAISRLAKDKKLFTKLQKGGQETVKQWRWDKSIQMLEEIINNK</sequence>
<feature type="domain" description="Glycosyl transferase family 1" evidence="2">
    <location>
        <begin position="567"/>
        <end position="662"/>
    </location>
</feature>
<evidence type="ECO:0000313" key="4">
    <source>
        <dbReference type="EMBL" id="KKR83711.1"/>
    </source>
</evidence>
<dbReference type="CDD" id="cd00761">
    <property type="entry name" value="Glyco_tranf_GTA_type"/>
    <property type="match status" value="1"/>
</dbReference>
<evidence type="ECO:0000259" key="3">
    <source>
        <dbReference type="Pfam" id="PF00535"/>
    </source>
</evidence>
<dbReference type="InterPro" id="IPR029044">
    <property type="entry name" value="Nucleotide-diphossugar_trans"/>
</dbReference>
<dbReference type="Gene3D" id="3.90.550.10">
    <property type="entry name" value="Spore Coat Polysaccharide Biosynthesis Protein SpsA, Chain A"/>
    <property type="match status" value="1"/>
</dbReference>
<evidence type="ECO:0000313" key="5">
    <source>
        <dbReference type="Proteomes" id="UP000034601"/>
    </source>
</evidence>
<organism evidence="4 5">
    <name type="scientific">Candidatus Daviesbacteria bacterium GW2011_GWA2_40_9</name>
    <dbReference type="NCBI Taxonomy" id="1618424"/>
    <lineage>
        <taxon>Bacteria</taxon>
        <taxon>Candidatus Daviesiibacteriota</taxon>
    </lineage>
</organism>
<keyword evidence="4" id="KW-0808">Transferase</keyword>
<accession>A0A0G0U8Z6</accession>
<dbReference type="CDD" id="cd03801">
    <property type="entry name" value="GT4_PimA-like"/>
    <property type="match status" value="1"/>
</dbReference>
<dbReference type="InterPro" id="IPR001296">
    <property type="entry name" value="Glyco_trans_1"/>
</dbReference>
<proteinExistence type="predicted"/>
<feature type="coiled-coil region" evidence="1">
    <location>
        <begin position="10"/>
        <end position="72"/>
    </location>
</feature>
<dbReference type="Gene3D" id="3.40.50.11090">
    <property type="match status" value="1"/>
</dbReference>
<dbReference type="AlphaFoldDB" id="A0A0G0U8Z6"/>
<dbReference type="Gene3D" id="3.40.50.2000">
    <property type="entry name" value="Glycogen Phosphorylase B"/>
    <property type="match status" value="1"/>
</dbReference>
<comment type="caution">
    <text evidence="4">The sequence shown here is derived from an EMBL/GenBank/DDBJ whole genome shotgun (WGS) entry which is preliminary data.</text>
</comment>
<dbReference type="Pfam" id="PF00534">
    <property type="entry name" value="Glycos_transf_1"/>
    <property type="match status" value="1"/>
</dbReference>
<evidence type="ECO:0000259" key="2">
    <source>
        <dbReference type="Pfam" id="PF00534"/>
    </source>
</evidence>
<dbReference type="EMBL" id="LCAB01000002">
    <property type="protein sequence ID" value="KKR83711.1"/>
    <property type="molecule type" value="Genomic_DNA"/>
</dbReference>
<keyword evidence="1" id="KW-0175">Coiled coil</keyword>
<name>A0A0G0U8Z6_9BACT</name>
<reference evidence="4 5" key="1">
    <citation type="journal article" date="2015" name="Nature">
        <title>rRNA introns, odd ribosomes, and small enigmatic genomes across a large radiation of phyla.</title>
        <authorList>
            <person name="Brown C.T."/>
            <person name="Hug L.A."/>
            <person name="Thomas B.C."/>
            <person name="Sharon I."/>
            <person name="Castelle C.J."/>
            <person name="Singh A."/>
            <person name="Wilkins M.J."/>
            <person name="Williams K.H."/>
            <person name="Banfield J.F."/>
        </authorList>
    </citation>
    <scope>NUCLEOTIDE SEQUENCE [LARGE SCALE GENOMIC DNA]</scope>
</reference>
<dbReference type="PANTHER" id="PTHR22916">
    <property type="entry name" value="GLYCOSYLTRANSFERASE"/>
    <property type="match status" value="1"/>
</dbReference>
<feature type="domain" description="Glycosyltransferase 2-like" evidence="3">
    <location>
        <begin position="123"/>
        <end position="284"/>
    </location>
</feature>
<dbReference type="Proteomes" id="UP000034601">
    <property type="component" value="Unassembled WGS sequence"/>
</dbReference>
<dbReference type="Pfam" id="PF00535">
    <property type="entry name" value="Glycos_transf_2"/>
    <property type="match status" value="1"/>
</dbReference>
<gene>
    <name evidence="4" type="ORF">UU29_C0002G0024</name>
</gene>
<protein>
    <submittedName>
        <fullName evidence="4">Glycosyl transferase, group 2 family protein</fullName>
    </submittedName>
</protein>
<dbReference type="SUPFAM" id="SSF53756">
    <property type="entry name" value="UDP-Glycosyltransferase/glycogen phosphorylase"/>
    <property type="match status" value="1"/>
</dbReference>
<evidence type="ECO:0000256" key="1">
    <source>
        <dbReference type="SAM" id="Coils"/>
    </source>
</evidence>
<dbReference type="InterPro" id="IPR001173">
    <property type="entry name" value="Glyco_trans_2-like"/>
</dbReference>
<dbReference type="SUPFAM" id="SSF53448">
    <property type="entry name" value="Nucleotide-diphospho-sugar transferases"/>
    <property type="match status" value="1"/>
</dbReference>
<dbReference type="GO" id="GO:0016758">
    <property type="term" value="F:hexosyltransferase activity"/>
    <property type="evidence" value="ECO:0007669"/>
    <property type="project" value="UniProtKB-ARBA"/>
</dbReference>